<feature type="non-terminal residue" evidence="2">
    <location>
        <position position="86"/>
    </location>
</feature>
<keyword evidence="3" id="KW-1185">Reference proteome</keyword>
<reference evidence="2 3" key="1">
    <citation type="submission" date="2013-11" db="EMBL/GenBank/DDBJ databases">
        <title>Genome sequencing of Stegodyphus mimosarum.</title>
        <authorList>
            <person name="Bechsgaard J."/>
        </authorList>
    </citation>
    <scope>NUCLEOTIDE SEQUENCE [LARGE SCALE GENOMIC DNA]</scope>
</reference>
<gene>
    <name evidence="2" type="ORF">X975_07270</name>
</gene>
<dbReference type="OMA" id="VTDRYMD"/>
<evidence type="ECO:0000313" key="2">
    <source>
        <dbReference type="EMBL" id="KFM73029.1"/>
    </source>
</evidence>
<dbReference type="EMBL" id="KK118465">
    <property type="protein sequence ID" value="KFM73029.1"/>
    <property type="molecule type" value="Genomic_DNA"/>
</dbReference>
<evidence type="ECO:0000256" key="1">
    <source>
        <dbReference type="SAM" id="MobiDB-lite"/>
    </source>
</evidence>
<dbReference type="AlphaFoldDB" id="A0A087U6P0"/>
<name>A0A087U6P0_STEMI</name>
<proteinExistence type="predicted"/>
<accession>A0A087U6P0</accession>
<sequence>MTVNLKVVSQTSGRNKGGVAIDCRKLDVTDRYMDLLSLGNSQNKATNRKEEAAPERFGDNRHSPEFLSTIPSEVWINESATVGSEV</sequence>
<evidence type="ECO:0000313" key="3">
    <source>
        <dbReference type="Proteomes" id="UP000054359"/>
    </source>
</evidence>
<dbReference type="Proteomes" id="UP000054359">
    <property type="component" value="Unassembled WGS sequence"/>
</dbReference>
<organism evidence="2 3">
    <name type="scientific">Stegodyphus mimosarum</name>
    <name type="common">African social velvet spider</name>
    <dbReference type="NCBI Taxonomy" id="407821"/>
    <lineage>
        <taxon>Eukaryota</taxon>
        <taxon>Metazoa</taxon>
        <taxon>Ecdysozoa</taxon>
        <taxon>Arthropoda</taxon>
        <taxon>Chelicerata</taxon>
        <taxon>Arachnida</taxon>
        <taxon>Araneae</taxon>
        <taxon>Araneomorphae</taxon>
        <taxon>Entelegynae</taxon>
        <taxon>Eresoidea</taxon>
        <taxon>Eresidae</taxon>
        <taxon>Stegodyphus</taxon>
    </lineage>
</organism>
<feature type="compositionally biased region" description="Basic and acidic residues" evidence="1">
    <location>
        <begin position="47"/>
        <end position="64"/>
    </location>
</feature>
<feature type="region of interest" description="Disordered" evidence="1">
    <location>
        <begin position="39"/>
        <end position="64"/>
    </location>
</feature>
<protein>
    <submittedName>
        <fullName evidence="2">Uncharacterized protein</fullName>
    </submittedName>
</protein>